<comment type="caution">
    <text evidence="2">The sequence shown here is derived from an EMBL/GenBank/DDBJ whole genome shotgun (WGS) entry which is preliminary data.</text>
</comment>
<protein>
    <submittedName>
        <fullName evidence="2">Uncharacterized protein</fullName>
    </submittedName>
</protein>
<dbReference type="Proteomes" id="UP000499080">
    <property type="component" value="Unassembled WGS sequence"/>
</dbReference>
<dbReference type="AlphaFoldDB" id="A0A4Y2S2L6"/>
<name>A0A4Y2S2L6_ARAVE</name>
<organism evidence="2 3">
    <name type="scientific">Araneus ventricosus</name>
    <name type="common">Orbweaver spider</name>
    <name type="synonym">Epeira ventricosa</name>
    <dbReference type="NCBI Taxonomy" id="182803"/>
    <lineage>
        <taxon>Eukaryota</taxon>
        <taxon>Metazoa</taxon>
        <taxon>Ecdysozoa</taxon>
        <taxon>Arthropoda</taxon>
        <taxon>Chelicerata</taxon>
        <taxon>Arachnida</taxon>
        <taxon>Araneae</taxon>
        <taxon>Araneomorphae</taxon>
        <taxon>Entelegynae</taxon>
        <taxon>Araneoidea</taxon>
        <taxon>Araneidae</taxon>
        <taxon>Araneus</taxon>
    </lineage>
</organism>
<accession>A0A4Y2S2L6</accession>
<evidence type="ECO:0000256" key="1">
    <source>
        <dbReference type="SAM" id="MobiDB-lite"/>
    </source>
</evidence>
<evidence type="ECO:0000313" key="3">
    <source>
        <dbReference type="Proteomes" id="UP000499080"/>
    </source>
</evidence>
<feature type="region of interest" description="Disordered" evidence="1">
    <location>
        <begin position="1"/>
        <end position="26"/>
    </location>
</feature>
<sequence>MDSKTRVKKTSITEGTGCRQSGRKRQKRERVLGWTSSYTPLVAKSLSCHKLVYNNDETFSRLQIGAQVSDLRLDCFQSVKMPPEGLSASLAPADETSNPGKGTLTVDKELGLTKLVPQESSAVVVHRFSKLYMKTQKILMLQAKPSCFITDNSGSTLEVCVSVQAIPYRNV</sequence>
<gene>
    <name evidence="2" type="ORF">AVEN_187610_1</name>
</gene>
<keyword evidence="3" id="KW-1185">Reference proteome</keyword>
<reference evidence="2 3" key="1">
    <citation type="journal article" date="2019" name="Sci. Rep.">
        <title>Orb-weaving spider Araneus ventricosus genome elucidates the spidroin gene catalogue.</title>
        <authorList>
            <person name="Kono N."/>
            <person name="Nakamura H."/>
            <person name="Ohtoshi R."/>
            <person name="Moran D.A.P."/>
            <person name="Shinohara A."/>
            <person name="Yoshida Y."/>
            <person name="Fujiwara M."/>
            <person name="Mori M."/>
            <person name="Tomita M."/>
            <person name="Arakawa K."/>
        </authorList>
    </citation>
    <scope>NUCLEOTIDE SEQUENCE [LARGE SCALE GENOMIC DNA]</scope>
</reference>
<evidence type="ECO:0000313" key="2">
    <source>
        <dbReference type="EMBL" id="GBN81679.1"/>
    </source>
</evidence>
<proteinExistence type="predicted"/>
<dbReference type="EMBL" id="BGPR01019356">
    <property type="protein sequence ID" value="GBN81679.1"/>
    <property type="molecule type" value="Genomic_DNA"/>
</dbReference>